<keyword evidence="1" id="KW-0805">Transcription regulation</keyword>
<dbReference type="SUPFAM" id="SSF46785">
    <property type="entry name" value="Winged helix' DNA-binding domain"/>
    <property type="match status" value="1"/>
</dbReference>
<evidence type="ECO:0000256" key="3">
    <source>
        <dbReference type="ARBA" id="ARBA00023163"/>
    </source>
</evidence>
<evidence type="ECO:0000259" key="4">
    <source>
        <dbReference type="PROSITE" id="PS50987"/>
    </source>
</evidence>
<dbReference type="Proteomes" id="UP001500212">
    <property type="component" value="Unassembled WGS sequence"/>
</dbReference>
<dbReference type="EMBL" id="BAABHJ010000014">
    <property type="protein sequence ID" value="GAA4610710.1"/>
    <property type="molecule type" value="Genomic_DNA"/>
</dbReference>
<gene>
    <name evidence="5" type="ORF">GCM10023195_44850</name>
</gene>
<evidence type="ECO:0000256" key="1">
    <source>
        <dbReference type="ARBA" id="ARBA00023015"/>
    </source>
</evidence>
<dbReference type="InterPro" id="IPR051081">
    <property type="entry name" value="HTH_MetalResp_TranReg"/>
</dbReference>
<keyword evidence="2" id="KW-0238">DNA-binding</keyword>
<feature type="domain" description="HTH arsR-type" evidence="4">
    <location>
        <begin position="6"/>
        <end position="99"/>
    </location>
</feature>
<organism evidence="5 6">
    <name type="scientific">Actinoallomurus liliacearum</name>
    <dbReference type="NCBI Taxonomy" id="1080073"/>
    <lineage>
        <taxon>Bacteria</taxon>
        <taxon>Bacillati</taxon>
        <taxon>Actinomycetota</taxon>
        <taxon>Actinomycetes</taxon>
        <taxon>Streptosporangiales</taxon>
        <taxon>Thermomonosporaceae</taxon>
        <taxon>Actinoallomurus</taxon>
    </lineage>
</organism>
<dbReference type="PRINTS" id="PR00778">
    <property type="entry name" value="HTHARSR"/>
</dbReference>
<protein>
    <submittedName>
        <fullName evidence="5">Helix-turn-helix domain-containing protein</fullName>
    </submittedName>
</protein>
<proteinExistence type="predicted"/>
<dbReference type="InterPro" id="IPR011991">
    <property type="entry name" value="ArsR-like_HTH"/>
</dbReference>
<dbReference type="SMART" id="SM00418">
    <property type="entry name" value="HTH_ARSR"/>
    <property type="match status" value="1"/>
</dbReference>
<dbReference type="InterPro" id="IPR001845">
    <property type="entry name" value="HTH_ArsR_DNA-bd_dom"/>
</dbReference>
<name>A0ABP8TKT9_9ACTN</name>
<sequence>MAALLHPAREQFDLVDVLAALGHPVRMKIVQALASGAETYCGAIETGAPKSTLTHHWRVLRESGVIRLRHEGRRNYLTLRRDDLEARFPGLLAVVLGGDAGSSFPEAG</sequence>
<keyword evidence="6" id="KW-1185">Reference proteome</keyword>
<dbReference type="PANTHER" id="PTHR33154">
    <property type="entry name" value="TRANSCRIPTIONAL REGULATOR, ARSR FAMILY"/>
    <property type="match status" value="1"/>
</dbReference>
<dbReference type="PANTHER" id="PTHR33154:SF12">
    <property type="entry name" value="TRANSCRIPTIONAL REGULATORY PROTEIN"/>
    <property type="match status" value="1"/>
</dbReference>
<dbReference type="PROSITE" id="PS50987">
    <property type="entry name" value="HTH_ARSR_2"/>
    <property type="match status" value="1"/>
</dbReference>
<evidence type="ECO:0000313" key="6">
    <source>
        <dbReference type="Proteomes" id="UP001500212"/>
    </source>
</evidence>
<evidence type="ECO:0000256" key="2">
    <source>
        <dbReference type="ARBA" id="ARBA00023125"/>
    </source>
</evidence>
<keyword evidence="3" id="KW-0804">Transcription</keyword>
<dbReference type="CDD" id="cd00090">
    <property type="entry name" value="HTH_ARSR"/>
    <property type="match status" value="1"/>
</dbReference>
<dbReference type="InterPro" id="IPR036390">
    <property type="entry name" value="WH_DNA-bd_sf"/>
</dbReference>
<dbReference type="Gene3D" id="1.10.10.10">
    <property type="entry name" value="Winged helix-like DNA-binding domain superfamily/Winged helix DNA-binding domain"/>
    <property type="match status" value="1"/>
</dbReference>
<dbReference type="RefSeq" id="WP_345357580.1">
    <property type="nucleotide sequence ID" value="NZ_BAABHJ010000014.1"/>
</dbReference>
<comment type="caution">
    <text evidence="5">The sequence shown here is derived from an EMBL/GenBank/DDBJ whole genome shotgun (WGS) entry which is preliminary data.</text>
</comment>
<dbReference type="InterPro" id="IPR036388">
    <property type="entry name" value="WH-like_DNA-bd_sf"/>
</dbReference>
<evidence type="ECO:0000313" key="5">
    <source>
        <dbReference type="EMBL" id="GAA4610710.1"/>
    </source>
</evidence>
<reference evidence="6" key="1">
    <citation type="journal article" date="2019" name="Int. J. Syst. Evol. Microbiol.">
        <title>The Global Catalogue of Microorganisms (GCM) 10K type strain sequencing project: providing services to taxonomists for standard genome sequencing and annotation.</title>
        <authorList>
            <consortium name="The Broad Institute Genomics Platform"/>
            <consortium name="The Broad Institute Genome Sequencing Center for Infectious Disease"/>
            <person name="Wu L."/>
            <person name="Ma J."/>
        </authorList>
    </citation>
    <scope>NUCLEOTIDE SEQUENCE [LARGE SCALE GENOMIC DNA]</scope>
    <source>
        <strain evidence="6">JCM 17938</strain>
    </source>
</reference>
<accession>A0ABP8TKT9</accession>
<dbReference type="Pfam" id="PF12840">
    <property type="entry name" value="HTH_20"/>
    <property type="match status" value="1"/>
</dbReference>